<sequence length="448" mass="52751">MDAVDLIDVIFPTLNIRFISVLDEYDSENPSCVQDRVNNILKHFMNDYYAREVSVKLIQAHKLSRNKGEFWGARPPYGYKRSDESSKLLVPDEEEKKTIQQIFNWYVFDGMSAIEIAKALNRAEIPSPSESYIRKKQDSVGYGSRNLWYGEVVSAIVQNPVYIGAAVYGKSKQMLHQNIPMKMIPRNEWEIMENVREPLVEKAIFEKALQIAKERWETYGEIWSVKEDTMRADHAVFQGKIYCENCDRKMMQRWAKNQKVFSYFCKTAKLSGSRCNLLFVNEKYIKKAVKSAIKYQIDLAVDYKKKYGEEFYRQLEIEMTQNLKAAITKYESYESKLELLFEHYAMGVLSKEEYIQIKTQYMHEQQEAHENTEKTQKRKEVLLDTLRTKLDWIEELLKYQHNMELTKEMVNRLIQKVVVKSSGEFLVCFWFGDIFEDEIDQGGVSYAI</sequence>
<dbReference type="Proteomes" id="UP001600943">
    <property type="component" value="Unassembled WGS sequence"/>
</dbReference>
<dbReference type="Pfam" id="PF13408">
    <property type="entry name" value="Zn_ribbon_recom"/>
    <property type="match status" value="1"/>
</dbReference>
<comment type="caution">
    <text evidence="2">The sequence shown here is derived from an EMBL/GenBank/DDBJ whole genome shotgun (WGS) entry which is preliminary data.</text>
</comment>
<evidence type="ECO:0000313" key="2">
    <source>
        <dbReference type="EMBL" id="GAA6410245.1"/>
    </source>
</evidence>
<reference evidence="2 3" key="1">
    <citation type="submission" date="2024-04" db="EMBL/GenBank/DDBJ databases">
        <title>Defined microbial consortia suppress multidrug-resistant proinflammatory Enterobacteriaceae via ecological control.</title>
        <authorList>
            <person name="Furuichi M."/>
            <person name="Kawaguchi T."/>
            <person name="Pust M."/>
            <person name="Yasuma K."/>
            <person name="Plichta D."/>
            <person name="Hasegawa N."/>
            <person name="Ohya T."/>
            <person name="Bhattarai S."/>
            <person name="Sasajima S."/>
            <person name="Aoto Y."/>
            <person name="Tuganbaev T."/>
            <person name="Yaginuma M."/>
            <person name="Ueda M."/>
            <person name="Okahashi N."/>
            <person name="Amafuji K."/>
            <person name="Kiridooshi Y."/>
            <person name="Sugita K."/>
            <person name="Strazar M."/>
            <person name="Skelly A."/>
            <person name="Suda W."/>
            <person name="Hattori M."/>
            <person name="Nakamoto N."/>
            <person name="Caballero S."/>
            <person name="Norman J."/>
            <person name="Olle B."/>
            <person name="Tanoue T."/>
            <person name="Arita M."/>
            <person name="Bucci V."/>
            <person name="Atarashi K."/>
            <person name="Xavier R."/>
            <person name="Honda K."/>
        </authorList>
    </citation>
    <scope>NUCLEOTIDE SEQUENCE [LARGE SCALE GENOMIC DNA]</scope>
    <source>
        <strain evidence="3">k04-0078-D8-1</strain>
    </source>
</reference>
<dbReference type="InterPro" id="IPR025827">
    <property type="entry name" value="Zn_ribbon_recom_dom"/>
</dbReference>
<accession>A0ABQ0BFJ8</accession>
<keyword evidence="3" id="KW-1185">Reference proteome</keyword>
<dbReference type="PANTHER" id="PTHR30461">
    <property type="entry name" value="DNA-INVERTASE FROM LAMBDOID PROPHAGE"/>
    <property type="match status" value="1"/>
</dbReference>
<dbReference type="EMBL" id="BAABYW010000001">
    <property type="protein sequence ID" value="GAA6410245.1"/>
    <property type="molecule type" value="Genomic_DNA"/>
</dbReference>
<dbReference type="InterPro" id="IPR050639">
    <property type="entry name" value="SSR_resolvase"/>
</dbReference>
<evidence type="ECO:0000259" key="1">
    <source>
        <dbReference type="PROSITE" id="PS51737"/>
    </source>
</evidence>
<feature type="domain" description="Recombinase" evidence="1">
    <location>
        <begin position="76"/>
        <end position="218"/>
    </location>
</feature>
<proteinExistence type="predicted"/>
<dbReference type="PANTHER" id="PTHR30461:SF23">
    <property type="entry name" value="DNA RECOMBINASE-RELATED"/>
    <property type="match status" value="1"/>
</dbReference>
<organism evidence="2 3">
    <name type="scientific">Blautia hominis</name>
    <dbReference type="NCBI Taxonomy" id="2025493"/>
    <lineage>
        <taxon>Bacteria</taxon>
        <taxon>Bacillati</taxon>
        <taxon>Bacillota</taxon>
        <taxon>Clostridia</taxon>
        <taxon>Lachnospirales</taxon>
        <taxon>Lachnospiraceae</taxon>
        <taxon>Blautia</taxon>
    </lineage>
</organism>
<dbReference type="PROSITE" id="PS51737">
    <property type="entry name" value="RECOMBINASE_DNA_BIND"/>
    <property type="match status" value="1"/>
</dbReference>
<dbReference type="InterPro" id="IPR011109">
    <property type="entry name" value="DNA_bind_recombinase_dom"/>
</dbReference>
<dbReference type="Pfam" id="PF07508">
    <property type="entry name" value="Recombinase"/>
    <property type="match status" value="1"/>
</dbReference>
<dbReference type="InterPro" id="IPR038109">
    <property type="entry name" value="DNA_bind_recomb_sf"/>
</dbReference>
<protein>
    <submittedName>
        <fullName evidence="2">Recombinase family protein</fullName>
    </submittedName>
</protein>
<evidence type="ECO:0000313" key="3">
    <source>
        <dbReference type="Proteomes" id="UP001600943"/>
    </source>
</evidence>
<dbReference type="Gene3D" id="3.90.1750.20">
    <property type="entry name" value="Putative Large Serine Recombinase, Chain B, Domain 2"/>
    <property type="match status" value="1"/>
</dbReference>
<gene>
    <name evidence="2" type="ORF">K040078D81_43620</name>
</gene>
<name>A0ABQ0BFJ8_9FIRM</name>